<reference evidence="2 3" key="1">
    <citation type="submission" date="2006-05" db="EMBL/GenBank/DDBJ databases">
        <authorList>
            <person name="King G."/>
            <person name="Ferriera S."/>
            <person name="Johnson J."/>
            <person name="Kravitz S."/>
            <person name="Beeson K."/>
            <person name="Sutton G."/>
            <person name="Rogers Y.-H."/>
            <person name="Friedman R."/>
            <person name="Frazier M."/>
            <person name="Venter J.C."/>
        </authorList>
    </citation>
    <scope>NUCLEOTIDE SEQUENCE [LARGE SCALE GENOMIC DNA]</scope>
    <source>
        <strain evidence="3">ATCC 25650 / DSM 13394 / JCM 20685 / NBRC 16684 / NCIMB 2208 / IAM 12614 / B1</strain>
    </source>
</reference>
<evidence type="ECO:0000313" key="3">
    <source>
        <dbReference type="Proteomes" id="UP000004848"/>
    </source>
</evidence>
<dbReference type="Gene3D" id="1.10.10.10">
    <property type="entry name" value="Winged helix-like DNA-binding domain superfamily/Winged helix DNA-binding domain"/>
    <property type="match status" value="1"/>
</dbReference>
<dbReference type="EMBL" id="AAUW01000009">
    <property type="protein sequence ID" value="EAV43554.1"/>
    <property type="molecule type" value="Genomic_DNA"/>
</dbReference>
<sequence>MHAPSLPSGKEARMSERRPFREVKLQWLRLLSCDANINDNAKCVALYIVTAHVNGHTEKAWPSYKTIAEATGKSVKSIQRAIRDLELGGWLSVQRGNGVGHNTEYCPTDASILKASELREKTDKSVPLAPSEGGQICPERRSDVSGEGGQICPPNLEKEKNKKPNAREARANEAPRRSIPVVVLPTAQTRQVDEWNAWLAEKTLPDLARFNLATSVNGSSGYQLPGRWPPEDGSDKEQDCLTYFLNRLPAIAHEAASQAAYRQAA</sequence>
<dbReference type="InterPro" id="IPR036388">
    <property type="entry name" value="WH-like_DNA-bd_sf"/>
</dbReference>
<protein>
    <recommendedName>
        <fullName evidence="4">Helix-turn-helix domain-containing protein</fullName>
    </recommendedName>
</protein>
<dbReference type="eggNOG" id="ENOG5033S85">
    <property type="taxonomic scope" value="Bacteria"/>
</dbReference>
<accession>A0NUF2</accession>
<evidence type="ECO:0008006" key="4">
    <source>
        <dbReference type="Google" id="ProtNLM"/>
    </source>
</evidence>
<evidence type="ECO:0000313" key="2">
    <source>
        <dbReference type="EMBL" id="EAV43554.1"/>
    </source>
</evidence>
<dbReference type="Pfam" id="PF13730">
    <property type="entry name" value="HTH_36"/>
    <property type="match status" value="1"/>
</dbReference>
<name>A0NUF2_ROSAI</name>
<organism evidence="2 3">
    <name type="scientific">Roseibium aggregatum (strain ATCC 25650 / DSM 13394 / JCM 20685 / NBRC 16684 / NCIMB 2208 / IAM 12614 / B1)</name>
    <name type="common">Stappia aggregata</name>
    <dbReference type="NCBI Taxonomy" id="384765"/>
    <lineage>
        <taxon>Bacteria</taxon>
        <taxon>Pseudomonadati</taxon>
        <taxon>Pseudomonadota</taxon>
        <taxon>Alphaproteobacteria</taxon>
        <taxon>Hyphomicrobiales</taxon>
        <taxon>Stappiaceae</taxon>
        <taxon>Roseibium</taxon>
    </lineage>
</organism>
<dbReference type="AlphaFoldDB" id="A0NUF2"/>
<proteinExistence type="predicted"/>
<feature type="region of interest" description="Disordered" evidence="1">
    <location>
        <begin position="124"/>
        <end position="174"/>
    </location>
</feature>
<dbReference type="Proteomes" id="UP000004848">
    <property type="component" value="Unassembled WGS sequence"/>
</dbReference>
<gene>
    <name evidence="2" type="ORF">SIAM614_02716</name>
</gene>
<feature type="compositionally biased region" description="Basic and acidic residues" evidence="1">
    <location>
        <begin position="156"/>
        <end position="174"/>
    </location>
</feature>
<evidence type="ECO:0000256" key="1">
    <source>
        <dbReference type="SAM" id="MobiDB-lite"/>
    </source>
</evidence>
<comment type="caution">
    <text evidence="2">The sequence shown here is derived from an EMBL/GenBank/DDBJ whole genome shotgun (WGS) entry which is preliminary data.</text>
</comment>